<dbReference type="PROSITE" id="PS50893">
    <property type="entry name" value="ABC_TRANSPORTER_2"/>
    <property type="match status" value="1"/>
</dbReference>
<keyword evidence="4 10" id="KW-0067">ATP-binding</keyword>
<comment type="caution">
    <text evidence="10">The sequence shown here is derived from an EMBL/GenBank/DDBJ whole genome shotgun (WGS) entry which is preliminary data.</text>
</comment>
<dbReference type="CDD" id="cd18549">
    <property type="entry name" value="ABC_6TM_YwjA_like"/>
    <property type="match status" value="1"/>
</dbReference>
<feature type="domain" description="ABC transporter" evidence="8">
    <location>
        <begin position="333"/>
        <end position="567"/>
    </location>
</feature>
<evidence type="ECO:0000256" key="7">
    <source>
        <dbReference type="SAM" id="Phobius"/>
    </source>
</evidence>
<dbReference type="GO" id="GO:0005524">
    <property type="term" value="F:ATP binding"/>
    <property type="evidence" value="ECO:0007669"/>
    <property type="project" value="UniProtKB-KW"/>
</dbReference>
<dbReference type="InterPro" id="IPR027417">
    <property type="entry name" value="P-loop_NTPase"/>
</dbReference>
<dbReference type="PROSITE" id="PS50929">
    <property type="entry name" value="ABC_TM1F"/>
    <property type="match status" value="1"/>
</dbReference>
<dbReference type="SMART" id="SM00382">
    <property type="entry name" value="AAA"/>
    <property type="match status" value="1"/>
</dbReference>
<sequence length="578" mass="65519">MIRRFFSYYRPHRRLFLIDFSSAVFVAILELAFPVAVQRFIDALLPKGNWTMIVTVSVLLLAVYLLSTFLQYIVGYLGHKLGINIETDLRRELFYHVQKQSFRFFDNTKTGHIMSRITNDLFDIGELAHHGPEDFFIAIMTFIGAFCIMLTVNVKLALVTVVVLPFLVWVITYCNVRMNSAWKKMYSKIADVNARVEDSVSGVRVVQSFTNERFEKERFDRDNGVFRKAKLKSYKVMAFTTASTYMMTRFVTLVVLVFGAWLSFHQQLTYGELVSFVLYVNVLMKPVDKISALMELYPKGMAGFKRFLDLLAQDPEVQDRKNAVAVPALKGDIRFDSVHFQYDSHHPVLQNINLKINAGETVAFVGPSGAGKTTICSLIPRFYDVNKGAITIDGIDVRDMTKHSLRSQIGIVQQDVFLFTGTIRENIAYGNLQATEDEIREAARRAHLEDFIETLPDGYDTQVGERGLKLSGGQKQRLAIARTFLKNPPILILDEATSALDTESERIIQRALDELAENRTTLVIAHRLATIQGADRIIVVTEDGIAEEGSYDDLLALGGVFAKLHRIQYSRSLENAHH</sequence>
<dbReference type="RefSeq" id="WP_376846133.1">
    <property type="nucleotide sequence ID" value="NZ_JBHSFW010000005.1"/>
</dbReference>
<accession>A0ABV9GLK5</accession>
<dbReference type="CDD" id="cd03251">
    <property type="entry name" value="ABCC_MsbA"/>
    <property type="match status" value="1"/>
</dbReference>
<dbReference type="InterPro" id="IPR003439">
    <property type="entry name" value="ABC_transporter-like_ATP-bd"/>
</dbReference>
<feature type="domain" description="ABC transmembrane type-1" evidence="9">
    <location>
        <begin position="17"/>
        <end position="299"/>
    </location>
</feature>
<proteinExistence type="predicted"/>
<dbReference type="Proteomes" id="UP001596022">
    <property type="component" value="Unassembled WGS sequence"/>
</dbReference>
<feature type="transmembrane region" description="Helical" evidence="7">
    <location>
        <begin position="158"/>
        <end position="176"/>
    </location>
</feature>
<reference evidence="11" key="1">
    <citation type="journal article" date="2019" name="Int. J. Syst. Evol. Microbiol.">
        <title>The Global Catalogue of Microorganisms (GCM) 10K type strain sequencing project: providing services to taxonomists for standard genome sequencing and annotation.</title>
        <authorList>
            <consortium name="The Broad Institute Genomics Platform"/>
            <consortium name="The Broad Institute Genome Sequencing Center for Infectious Disease"/>
            <person name="Wu L."/>
            <person name="Ma J."/>
        </authorList>
    </citation>
    <scope>NUCLEOTIDE SEQUENCE [LARGE SCALE GENOMIC DNA]</scope>
    <source>
        <strain evidence="11">CGMCC 1.16306</strain>
    </source>
</reference>
<dbReference type="SUPFAM" id="SSF90123">
    <property type="entry name" value="ABC transporter transmembrane region"/>
    <property type="match status" value="1"/>
</dbReference>
<dbReference type="PANTHER" id="PTHR43394">
    <property type="entry name" value="ATP-DEPENDENT PERMEASE MDL1, MITOCHONDRIAL"/>
    <property type="match status" value="1"/>
</dbReference>
<dbReference type="PANTHER" id="PTHR43394:SF1">
    <property type="entry name" value="ATP-BINDING CASSETTE SUB-FAMILY B MEMBER 10, MITOCHONDRIAL"/>
    <property type="match status" value="1"/>
</dbReference>
<keyword evidence="5 7" id="KW-1133">Transmembrane helix</keyword>
<keyword evidence="3" id="KW-0547">Nucleotide-binding</keyword>
<evidence type="ECO:0000256" key="6">
    <source>
        <dbReference type="ARBA" id="ARBA00023136"/>
    </source>
</evidence>
<keyword evidence="6 7" id="KW-0472">Membrane</keyword>
<dbReference type="InterPro" id="IPR011527">
    <property type="entry name" value="ABC1_TM_dom"/>
</dbReference>
<dbReference type="Pfam" id="PF00664">
    <property type="entry name" value="ABC_membrane"/>
    <property type="match status" value="1"/>
</dbReference>
<dbReference type="SUPFAM" id="SSF52540">
    <property type="entry name" value="P-loop containing nucleoside triphosphate hydrolases"/>
    <property type="match status" value="1"/>
</dbReference>
<feature type="transmembrane region" description="Helical" evidence="7">
    <location>
        <begin position="135"/>
        <end position="152"/>
    </location>
</feature>
<dbReference type="EMBL" id="JBHSFW010000005">
    <property type="protein sequence ID" value="MFC4619028.1"/>
    <property type="molecule type" value="Genomic_DNA"/>
</dbReference>
<evidence type="ECO:0000256" key="1">
    <source>
        <dbReference type="ARBA" id="ARBA00004651"/>
    </source>
</evidence>
<evidence type="ECO:0000259" key="8">
    <source>
        <dbReference type="PROSITE" id="PS50893"/>
    </source>
</evidence>
<feature type="transmembrane region" description="Helical" evidence="7">
    <location>
        <begin position="49"/>
        <end position="74"/>
    </location>
</feature>
<evidence type="ECO:0000313" key="10">
    <source>
        <dbReference type="EMBL" id="MFC4619028.1"/>
    </source>
</evidence>
<dbReference type="PROSITE" id="PS00211">
    <property type="entry name" value="ABC_TRANSPORTER_1"/>
    <property type="match status" value="1"/>
</dbReference>
<dbReference type="Pfam" id="PF00005">
    <property type="entry name" value="ABC_tran"/>
    <property type="match status" value="1"/>
</dbReference>
<dbReference type="Gene3D" id="1.20.1560.10">
    <property type="entry name" value="ABC transporter type 1, transmembrane domain"/>
    <property type="match status" value="1"/>
</dbReference>
<dbReference type="Gene3D" id="3.40.50.300">
    <property type="entry name" value="P-loop containing nucleotide triphosphate hydrolases"/>
    <property type="match status" value="1"/>
</dbReference>
<dbReference type="InterPro" id="IPR003593">
    <property type="entry name" value="AAA+_ATPase"/>
</dbReference>
<evidence type="ECO:0000313" key="11">
    <source>
        <dbReference type="Proteomes" id="UP001596022"/>
    </source>
</evidence>
<evidence type="ECO:0000256" key="3">
    <source>
        <dbReference type="ARBA" id="ARBA00022741"/>
    </source>
</evidence>
<gene>
    <name evidence="10" type="ORF">ACFO4N_09920</name>
</gene>
<protein>
    <submittedName>
        <fullName evidence="10">ABC transporter ATP-binding protein</fullName>
    </submittedName>
</protein>
<dbReference type="InterPro" id="IPR036640">
    <property type="entry name" value="ABC1_TM_sf"/>
</dbReference>
<keyword evidence="2 7" id="KW-0812">Transmembrane</keyword>
<evidence type="ECO:0000259" key="9">
    <source>
        <dbReference type="PROSITE" id="PS50929"/>
    </source>
</evidence>
<dbReference type="InterPro" id="IPR017871">
    <property type="entry name" value="ABC_transporter-like_CS"/>
</dbReference>
<feature type="transmembrane region" description="Helical" evidence="7">
    <location>
        <begin position="15"/>
        <end position="37"/>
    </location>
</feature>
<comment type="subcellular location">
    <subcellularLocation>
        <location evidence="1">Cell membrane</location>
        <topology evidence="1">Multi-pass membrane protein</topology>
    </subcellularLocation>
</comment>
<name>A0ABV9GLK5_9BACL</name>
<evidence type="ECO:0000256" key="2">
    <source>
        <dbReference type="ARBA" id="ARBA00022692"/>
    </source>
</evidence>
<evidence type="ECO:0000256" key="5">
    <source>
        <dbReference type="ARBA" id="ARBA00022989"/>
    </source>
</evidence>
<feature type="transmembrane region" description="Helical" evidence="7">
    <location>
        <begin position="236"/>
        <end position="262"/>
    </location>
</feature>
<keyword evidence="11" id="KW-1185">Reference proteome</keyword>
<organism evidence="10 11">
    <name type="scientific">Camelliibacillus cellulosilyticus</name>
    <dbReference type="NCBI Taxonomy" id="2174486"/>
    <lineage>
        <taxon>Bacteria</taxon>
        <taxon>Bacillati</taxon>
        <taxon>Bacillota</taxon>
        <taxon>Bacilli</taxon>
        <taxon>Bacillales</taxon>
        <taxon>Sporolactobacillaceae</taxon>
        <taxon>Camelliibacillus</taxon>
    </lineage>
</organism>
<evidence type="ECO:0000256" key="4">
    <source>
        <dbReference type="ARBA" id="ARBA00022840"/>
    </source>
</evidence>
<dbReference type="InterPro" id="IPR039421">
    <property type="entry name" value="Type_1_exporter"/>
</dbReference>